<organism evidence="1 2">
    <name type="scientific">Sinanodonta woodiana</name>
    <name type="common">Chinese pond mussel</name>
    <name type="synonym">Anodonta woodiana</name>
    <dbReference type="NCBI Taxonomy" id="1069815"/>
    <lineage>
        <taxon>Eukaryota</taxon>
        <taxon>Metazoa</taxon>
        <taxon>Spiralia</taxon>
        <taxon>Lophotrochozoa</taxon>
        <taxon>Mollusca</taxon>
        <taxon>Bivalvia</taxon>
        <taxon>Autobranchia</taxon>
        <taxon>Heteroconchia</taxon>
        <taxon>Palaeoheterodonta</taxon>
        <taxon>Unionida</taxon>
        <taxon>Unionoidea</taxon>
        <taxon>Unionidae</taxon>
        <taxon>Unioninae</taxon>
        <taxon>Sinanodonta</taxon>
    </lineage>
</organism>
<evidence type="ECO:0000313" key="2">
    <source>
        <dbReference type="Proteomes" id="UP001634394"/>
    </source>
</evidence>
<comment type="caution">
    <text evidence="1">The sequence shown here is derived from an EMBL/GenBank/DDBJ whole genome shotgun (WGS) entry which is preliminary data.</text>
</comment>
<dbReference type="AlphaFoldDB" id="A0ABD3UGH1"/>
<reference evidence="1 2" key="1">
    <citation type="submission" date="2024-11" db="EMBL/GenBank/DDBJ databases">
        <title>Chromosome-level genome assembly of the freshwater bivalve Anodonta woodiana.</title>
        <authorList>
            <person name="Chen X."/>
        </authorList>
    </citation>
    <scope>NUCLEOTIDE SEQUENCE [LARGE SCALE GENOMIC DNA]</scope>
    <source>
        <strain evidence="1">MN2024</strain>
        <tissue evidence="1">Gills</tissue>
    </source>
</reference>
<dbReference type="EMBL" id="JBJQND010000016">
    <property type="protein sequence ID" value="KAL3847342.1"/>
    <property type="molecule type" value="Genomic_DNA"/>
</dbReference>
<keyword evidence="2" id="KW-1185">Reference proteome</keyword>
<proteinExistence type="predicted"/>
<evidence type="ECO:0000313" key="1">
    <source>
        <dbReference type="EMBL" id="KAL3847342.1"/>
    </source>
</evidence>
<name>A0ABD3UGH1_SINWO</name>
<dbReference type="Proteomes" id="UP001634394">
    <property type="component" value="Unassembled WGS sequence"/>
</dbReference>
<gene>
    <name evidence="1" type="ORF">ACJMK2_018257</name>
</gene>
<protein>
    <submittedName>
        <fullName evidence="1">Uncharacterized protein</fullName>
    </submittedName>
</protein>
<accession>A0ABD3UGH1</accession>
<sequence length="813" mass="93362">MTFCQTRAIRGLIRDINPLILFRYLCNVGKIEQIHIRHVNKLLEDGENELNVNRIIMDLLSRIAVIEDILCALTAMGNIAVADILMLTIQSLMKTPSHKTINRVNMGDRLYVQKLFRDTKRSIQNAALTSSELLQTRMALIANHRDEINPEEKINIADRCIAILTAEIDAHATTFTKSSDQSDSLEELRKFITESSNTNITQMEFKARLAHAYAISGQFDEAEKCFNEARYSSQFVAPCQEMVNFLFLGVLIKLKKFENLPIDELQQEIIELGNDGLSILEDEDEDSRHLWVRLIRLRVSCCILGIGFNANVLSNYEVTKEKLAQAEGYMKEIKPDGMEKKRYMLYLVVRSRIGDLKDDICGALRDMRQAEDIAFESSFPEIKNLSQNREILEKKHNETYSQLGRNHLCESSVNIQSNMNTTNSSQVESKPCFKRVETYIPNIDNIDNTRDPLWQTSDSNEPMLSERYCSGQQLQHTDFNYQIGHVHGFDDAVHSLEVNMNPLSVEPSLQFQAKSDFKYITKQNTFYQDEAMLKDQRELCFDESKENVTHKMCLLPSDSKLNILDDVEKIQRIEKASSDPPSQAFSTQMKENERKYQPQIMFLTEQDMFRVDFGNISDFKSDPDNNTGLLQDHVEDNKVLVNFLENGCETNQLEADITEEKMGIYKDKTFSLSSEFPEVSDRFISDYHGEFDNSFQLDDTMPVHPTHQLMQQNNSIRINSVPLRLYDSLNHGDLQQLEFEDNIAMYEAHRCLEDIASCGYSSQNYIPLHLDMEQFMSNGESDEYDANFQLPLSRSMPFDSGLGTGTTNSAEIE</sequence>